<sequence length="84" mass="9594">MAVFFVFNTRFAQVNVNFDIVNFDKSADRFDIYLDEKKGSTDFPGWQASYLSRQILTAFIPFAPRSRSNVTILPSLTSVTTLFT</sequence>
<protein>
    <submittedName>
        <fullName evidence="1">Uncharacterized protein</fullName>
    </submittedName>
</protein>
<gene>
    <name evidence="1" type="ORF">F9950_07000</name>
</gene>
<evidence type="ECO:0000313" key="1">
    <source>
        <dbReference type="EMBL" id="KAB5328636.1"/>
    </source>
</evidence>
<reference evidence="1 2" key="1">
    <citation type="journal article" date="2019" name="Nat. Med.">
        <title>A library of human gut bacterial isolates paired with longitudinal multiomics data enables mechanistic microbiome research.</title>
        <authorList>
            <person name="Poyet M."/>
            <person name="Groussin M."/>
            <person name="Gibbons S.M."/>
            <person name="Avila-Pacheco J."/>
            <person name="Jiang X."/>
            <person name="Kearney S.M."/>
            <person name="Perrotta A.R."/>
            <person name="Berdy B."/>
            <person name="Zhao S."/>
            <person name="Lieberman T.D."/>
            <person name="Swanson P.K."/>
            <person name="Smith M."/>
            <person name="Roesemann S."/>
            <person name="Alexander J.E."/>
            <person name="Rich S.A."/>
            <person name="Livny J."/>
            <person name="Vlamakis H."/>
            <person name="Clish C."/>
            <person name="Bullock K."/>
            <person name="Deik A."/>
            <person name="Scott J."/>
            <person name="Pierce K.A."/>
            <person name="Xavier R.J."/>
            <person name="Alm E.J."/>
        </authorList>
    </citation>
    <scope>NUCLEOTIDE SEQUENCE [LARGE SCALE GENOMIC DNA]</scope>
    <source>
        <strain evidence="1 2">BIOML-A2</strain>
    </source>
</reference>
<comment type="caution">
    <text evidence="1">The sequence shown here is derived from an EMBL/GenBank/DDBJ whole genome shotgun (WGS) entry which is preliminary data.</text>
</comment>
<name>A0A412T4K1_BACSE</name>
<dbReference type="EMBL" id="WCLA01000011">
    <property type="protein sequence ID" value="KAB5328636.1"/>
    <property type="molecule type" value="Genomic_DNA"/>
</dbReference>
<dbReference type="AlphaFoldDB" id="A0A412T4K1"/>
<organism evidence="1 2">
    <name type="scientific">Bacteroides stercoris</name>
    <dbReference type="NCBI Taxonomy" id="46506"/>
    <lineage>
        <taxon>Bacteria</taxon>
        <taxon>Pseudomonadati</taxon>
        <taxon>Bacteroidota</taxon>
        <taxon>Bacteroidia</taxon>
        <taxon>Bacteroidales</taxon>
        <taxon>Bacteroidaceae</taxon>
        <taxon>Bacteroides</taxon>
    </lineage>
</organism>
<accession>A0A412T4K1</accession>
<evidence type="ECO:0000313" key="2">
    <source>
        <dbReference type="Proteomes" id="UP000431177"/>
    </source>
</evidence>
<dbReference type="Proteomes" id="UP000431177">
    <property type="component" value="Unassembled WGS sequence"/>
</dbReference>
<proteinExistence type="predicted"/>